<feature type="non-terminal residue" evidence="1">
    <location>
        <position position="46"/>
    </location>
</feature>
<sequence length="46" mass="5146">MASGSNTKKSLPLAGTWTDIILKNYGLNQVSEPTLKHDTKEIWETQ</sequence>
<dbReference type="EMBL" id="LXQA010354073">
    <property type="protein sequence ID" value="MCI46206.1"/>
    <property type="molecule type" value="Genomic_DNA"/>
</dbReference>
<keyword evidence="2" id="KW-1185">Reference proteome</keyword>
<dbReference type="Proteomes" id="UP000265520">
    <property type="component" value="Unassembled WGS sequence"/>
</dbReference>
<evidence type="ECO:0000313" key="1">
    <source>
        <dbReference type="EMBL" id="MCI46206.1"/>
    </source>
</evidence>
<organism evidence="1 2">
    <name type="scientific">Trifolium medium</name>
    <dbReference type="NCBI Taxonomy" id="97028"/>
    <lineage>
        <taxon>Eukaryota</taxon>
        <taxon>Viridiplantae</taxon>
        <taxon>Streptophyta</taxon>
        <taxon>Embryophyta</taxon>
        <taxon>Tracheophyta</taxon>
        <taxon>Spermatophyta</taxon>
        <taxon>Magnoliopsida</taxon>
        <taxon>eudicotyledons</taxon>
        <taxon>Gunneridae</taxon>
        <taxon>Pentapetalae</taxon>
        <taxon>rosids</taxon>
        <taxon>fabids</taxon>
        <taxon>Fabales</taxon>
        <taxon>Fabaceae</taxon>
        <taxon>Papilionoideae</taxon>
        <taxon>50 kb inversion clade</taxon>
        <taxon>NPAAA clade</taxon>
        <taxon>Hologalegina</taxon>
        <taxon>IRL clade</taxon>
        <taxon>Trifolieae</taxon>
        <taxon>Trifolium</taxon>
    </lineage>
</organism>
<accession>A0A392SEC3</accession>
<dbReference type="AlphaFoldDB" id="A0A392SEC3"/>
<evidence type="ECO:0000313" key="2">
    <source>
        <dbReference type="Proteomes" id="UP000265520"/>
    </source>
</evidence>
<proteinExistence type="predicted"/>
<comment type="caution">
    <text evidence="1">The sequence shown here is derived from an EMBL/GenBank/DDBJ whole genome shotgun (WGS) entry which is preliminary data.</text>
</comment>
<protein>
    <submittedName>
        <fullName evidence="1">Uncharacterized protein</fullName>
    </submittedName>
</protein>
<reference evidence="1 2" key="1">
    <citation type="journal article" date="2018" name="Front. Plant Sci.">
        <title>Red Clover (Trifolium pratense) and Zigzag Clover (T. medium) - A Picture of Genomic Similarities and Differences.</title>
        <authorList>
            <person name="Dluhosova J."/>
            <person name="Istvanek J."/>
            <person name="Nedelnik J."/>
            <person name="Repkova J."/>
        </authorList>
    </citation>
    <scope>NUCLEOTIDE SEQUENCE [LARGE SCALE GENOMIC DNA]</scope>
    <source>
        <strain evidence="2">cv. 10/8</strain>
        <tissue evidence="1">Leaf</tissue>
    </source>
</reference>
<name>A0A392SEC3_9FABA</name>